<evidence type="ECO:0000256" key="10">
    <source>
        <dbReference type="ARBA" id="ARBA00023242"/>
    </source>
</evidence>
<dbReference type="InterPro" id="IPR019775">
    <property type="entry name" value="WD40_repeat_CS"/>
</dbReference>
<dbReference type="OrthoDB" id="256303at2759"/>
<dbReference type="PROSITE" id="PS50294">
    <property type="entry name" value="WD_REPEATS_REGION"/>
    <property type="match status" value="1"/>
</dbReference>
<keyword evidence="4" id="KW-0813">Transport</keyword>
<comment type="similarity">
    <text evidence="3">Belongs to the WD repeat rae1 family.</text>
</comment>
<evidence type="ECO:0000256" key="12">
    <source>
        <dbReference type="PROSITE-ProRule" id="PRU00221"/>
    </source>
</evidence>
<keyword evidence="5" id="KW-0963">Cytoplasm</keyword>
<dbReference type="OMA" id="EAMDQSI"/>
<feature type="repeat" description="WD" evidence="12">
    <location>
        <begin position="77"/>
        <end position="118"/>
    </location>
</feature>
<dbReference type="GO" id="GO:0005737">
    <property type="term" value="C:cytoplasm"/>
    <property type="evidence" value="ECO:0007669"/>
    <property type="project" value="UniProtKB-SubCell"/>
</dbReference>
<dbReference type="FunCoup" id="T1EEU7">
    <property type="interactions" value="2389"/>
</dbReference>
<evidence type="ECO:0000256" key="11">
    <source>
        <dbReference type="ARBA" id="ARBA00023306"/>
    </source>
</evidence>
<dbReference type="InterPro" id="IPR015943">
    <property type="entry name" value="WD40/YVTN_repeat-like_dom_sf"/>
</dbReference>
<feature type="repeat" description="WD" evidence="12">
    <location>
        <begin position="118"/>
        <end position="161"/>
    </location>
</feature>
<comment type="subcellular location">
    <subcellularLocation>
        <location evidence="2">Cytoplasm</location>
    </subcellularLocation>
    <subcellularLocation>
        <location evidence="1">Nucleus</location>
    </subcellularLocation>
</comment>
<sequence>MFGASGSFGQSAALNNATSFNNPSKDIEIPSPPDDSISSLKFSPATLSSTFLAAGSWDNNVRCWEVQQNGTSVPKAMQAHAGPVLDVCWSDDGSKIFTASTDKSAKMWDLASNQFVQVAQHEAPVKTVHWIKGSSYSVLMTGSWDKTLKFWDTRTPNPILNIQLPERVYCADVLYPMAVVGTAGRQVIIYQLDNHPQEFKSLESPLKYQHRCVSIFCERKPASSNAFSNTQQTSGLPVGFALGSIEGRVAIQYVNPVNPKDNFTFKCHRSNGTGQSNHQDIYAVNGIAFHPVHGTLATIGSDGRFSFWDKDARTKLKTSDPLDQPITTCAFNAQGTIFAYAGSYDWSKGHEGYDPSKMKPRIYLRSCFEELKQSNKK</sequence>
<dbReference type="PANTHER" id="PTHR10971">
    <property type="entry name" value="MRNA EXPORT FACTOR AND BUB3"/>
    <property type="match status" value="1"/>
</dbReference>
<evidence type="ECO:0000256" key="5">
    <source>
        <dbReference type="ARBA" id="ARBA00022490"/>
    </source>
</evidence>
<proteinExistence type="inferred from homology"/>
<dbReference type="eggNOG" id="KOG0647">
    <property type="taxonomic scope" value="Eukaryota"/>
</dbReference>
<dbReference type="Gene3D" id="2.130.10.10">
    <property type="entry name" value="YVTN repeat-like/Quinoprotein amine dehydrogenase"/>
    <property type="match status" value="1"/>
</dbReference>
<dbReference type="CTD" id="20195099"/>
<dbReference type="HOGENOM" id="CLU_038526_1_0_1"/>
<evidence type="ECO:0000256" key="4">
    <source>
        <dbReference type="ARBA" id="ARBA00022448"/>
    </source>
</evidence>
<dbReference type="PRINTS" id="PR00320">
    <property type="entry name" value="GPROTEINBRPT"/>
</dbReference>
<accession>T1EEU7</accession>
<evidence type="ECO:0000256" key="7">
    <source>
        <dbReference type="ARBA" id="ARBA00022618"/>
    </source>
</evidence>
<dbReference type="STRING" id="6412.T1EEU7"/>
<dbReference type="GO" id="GO:0051301">
    <property type="term" value="P:cell division"/>
    <property type="evidence" value="ECO:0007669"/>
    <property type="project" value="UniProtKB-KW"/>
</dbReference>
<dbReference type="GO" id="GO:0006405">
    <property type="term" value="P:RNA export from nucleus"/>
    <property type="evidence" value="ECO:0000318"/>
    <property type="project" value="GO_Central"/>
</dbReference>
<dbReference type="FunFam" id="2.130.10.10:FF:000084">
    <property type="entry name" value="mRNA export factor"/>
    <property type="match status" value="1"/>
</dbReference>
<keyword evidence="7" id="KW-0132">Cell division</keyword>
<dbReference type="RefSeq" id="XP_009012318.1">
    <property type="nucleotide sequence ID" value="XM_009014070.1"/>
</dbReference>
<dbReference type="InParanoid" id="T1EEU7"/>
<dbReference type="InterPro" id="IPR036322">
    <property type="entry name" value="WD40_repeat_dom_sf"/>
</dbReference>
<evidence type="ECO:0000256" key="6">
    <source>
        <dbReference type="ARBA" id="ARBA00022574"/>
    </source>
</evidence>
<dbReference type="GO" id="GO:0005643">
    <property type="term" value="C:nuclear pore"/>
    <property type="evidence" value="ECO:0000318"/>
    <property type="project" value="GO_Central"/>
</dbReference>
<dbReference type="PROSITE" id="PS00678">
    <property type="entry name" value="WD_REPEATS_1"/>
    <property type="match status" value="2"/>
</dbReference>
<dbReference type="EMBL" id="KB095959">
    <property type="protein sequence ID" value="ESO09225.1"/>
    <property type="molecule type" value="Genomic_DNA"/>
</dbReference>
<gene>
    <name evidence="14" type="primary">20195099</name>
    <name evidence="13" type="ORF">HELRODRAFT_109550</name>
</gene>
<evidence type="ECO:0000256" key="1">
    <source>
        <dbReference type="ARBA" id="ARBA00004123"/>
    </source>
</evidence>
<dbReference type="InterPro" id="IPR020472">
    <property type="entry name" value="WD40_PAC1"/>
</dbReference>
<dbReference type="Pfam" id="PF00400">
    <property type="entry name" value="WD40"/>
    <property type="match status" value="4"/>
</dbReference>
<evidence type="ECO:0000256" key="8">
    <source>
        <dbReference type="ARBA" id="ARBA00022737"/>
    </source>
</evidence>
<reference evidence="13 15" key="2">
    <citation type="journal article" date="2013" name="Nature">
        <title>Insights into bilaterian evolution from three spiralian genomes.</title>
        <authorList>
            <person name="Simakov O."/>
            <person name="Marletaz F."/>
            <person name="Cho S.J."/>
            <person name="Edsinger-Gonzales E."/>
            <person name="Havlak P."/>
            <person name="Hellsten U."/>
            <person name="Kuo D.H."/>
            <person name="Larsson T."/>
            <person name="Lv J."/>
            <person name="Arendt D."/>
            <person name="Savage R."/>
            <person name="Osoegawa K."/>
            <person name="de Jong P."/>
            <person name="Grimwood J."/>
            <person name="Chapman J.A."/>
            <person name="Shapiro H."/>
            <person name="Aerts A."/>
            <person name="Otillar R.P."/>
            <person name="Terry A.Y."/>
            <person name="Boore J.L."/>
            <person name="Grigoriev I.V."/>
            <person name="Lindberg D.R."/>
            <person name="Seaver E.C."/>
            <person name="Weisblat D.A."/>
            <person name="Putnam N.H."/>
            <person name="Rokhsar D.S."/>
        </authorList>
    </citation>
    <scope>NUCLEOTIDE SEQUENCE</scope>
</reference>
<reference evidence="15" key="1">
    <citation type="submission" date="2012-12" db="EMBL/GenBank/DDBJ databases">
        <authorList>
            <person name="Hellsten U."/>
            <person name="Grimwood J."/>
            <person name="Chapman J.A."/>
            <person name="Shapiro H."/>
            <person name="Aerts A."/>
            <person name="Otillar R.P."/>
            <person name="Terry A.Y."/>
            <person name="Boore J.L."/>
            <person name="Simakov O."/>
            <person name="Marletaz F."/>
            <person name="Cho S.-J."/>
            <person name="Edsinger-Gonzales E."/>
            <person name="Havlak P."/>
            <person name="Kuo D.-H."/>
            <person name="Larsson T."/>
            <person name="Lv J."/>
            <person name="Arendt D."/>
            <person name="Savage R."/>
            <person name="Osoegawa K."/>
            <person name="de Jong P."/>
            <person name="Lindberg D.R."/>
            <person name="Seaver E.C."/>
            <person name="Weisblat D.A."/>
            <person name="Putnam N.H."/>
            <person name="Grigoriev I.V."/>
            <person name="Rokhsar D.S."/>
        </authorList>
    </citation>
    <scope>NUCLEOTIDE SEQUENCE</scope>
</reference>
<keyword evidence="6 12" id="KW-0853">WD repeat</keyword>
<dbReference type="AlphaFoldDB" id="T1EEU7"/>
<keyword evidence="10" id="KW-0539">Nucleus</keyword>
<dbReference type="EnsemblMetazoa" id="HelroT109550">
    <property type="protein sequence ID" value="HelroP109550"/>
    <property type="gene ID" value="HelroG109550"/>
</dbReference>
<dbReference type="GO" id="GO:0003723">
    <property type="term" value="F:RNA binding"/>
    <property type="evidence" value="ECO:0000318"/>
    <property type="project" value="GO_Central"/>
</dbReference>
<dbReference type="PROSITE" id="PS50082">
    <property type="entry name" value="WD_REPEATS_2"/>
    <property type="match status" value="2"/>
</dbReference>
<dbReference type="KEGG" id="hro:HELRODRAFT_109550"/>
<protein>
    <submittedName>
        <fullName evidence="13 14">Uncharacterized protein</fullName>
    </submittedName>
</protein>
<keyword evidence="9" id="KW-0498">Mitosis</keyword>
<reference evidence="14" key="3">
    <citation type="submission" date="2015-06" db="UniProtKB">
        <authorList>
            <consortium name="EnsemblMetazoa"/>
        </authorList>
    </citation>
    <scope>IDENTIFICATION</scope>
</reference>
<evidence type="ECO:0000256" key="9">
    <source>
        <dbReference type="ARBA" id="ARBA00022776"/>
    </source>
</evidence>
<name>T1EEU7_HELRO</name>
<dbReference type="GeneID" id="20195099"/>
<evidence type="ECO:0000313" key="13">
    <source>
        <dbReference type="EMBL" id="ESO09225.1"/>
    </source>
</evidence>
<dbReference type="GO" id="GO:0000972">
    <property type="term" value="P:transcription-dependent tethering of RNA polymerase II gene DNA at nuclear periphery"/>
    <property type="evidence" value="ECO:0000318"/>
    <property type="project" value="GO_Central"/>
</dbReference>
<dbReference type="Proteomes" id="UP000015101">
    <property type="component" value="Unassembled WGS sequence"/>
</dbReference>
<keyword evidence="15" id="KW-1185">Reference proteome</keyword>
<organism evidence="14 15">
    <name type="scientific">Helobdella robusta</name>
    <name type="common">Californian leech</name>
    <dbReference type="NCBI Taxonomy" id="6412"/>
    <lineage>
        <taxon>Eukaryota</taxon>
        <taxon>Metazoa</taxon>
        <taxon>Spiralia</taxon>
        <taxon>Lophotrochozoa</taxon>
        <taxon>Annelida</taxon>
        <taxon>Clitellata</taxon>
        <taxon>Hirudinea</taxon>
        <taxon>Rhynchobdellida</taxon>
        <taxon>Glossiphoniidae</taxon>
        <taxon>Helobdella</taxon>
    </lineage>
</organism>
<evidence type="ECO:0000313" key="15">
    <source>
        <dbReference type="Proteomes" id="UP000015101"/>
    </source>
</evidence>
<keyword evidence="8" id="KW-0677">Repeat</keyword>
<dbReference type="SUPFAM" id="SSF50978">
    <property type="entry name" value="WD40 repeat-like"/>
    <property type="match status" value="1"/>
</dbReference>
<evidence type="ECO:0000313" key="14">
    <source>
        <dbReference type="EnsemblMetazoa" id="HelroP109550"/>
    </source>
</evidence>
<keyword evidence="11" id="KW-0131">Cell cycle</keyword>
<evidence type="ECO:0000256" key="2">
    <source>
        <dbReference type="ARBA" id="ARBA00004496"/>
    </source>
</evidence>
<dbReference type="GO" id="GO:0043130">
    <property type="term" value="F:ubiquitin binding"/>
    <property type="evidence" value="ECO:0000318"/>
    <property type="project" value="GO_Central"/>
</dbReference>
<dbReference type="InterPro" id="IPR001680">
    <property type="entry name" value="WD40_rpt"/>
</dbReference>
<dbReference type="SMART" id="SM00320">
    <property type="entry name" value="WD40"/>
    <property type="match status" value="4"/>
</dbReference>
<evidence type="ECO:0000256" key="3">
    <source>
        <dbReference type="ARBA" id="ARBA00007830"/>
    </source>
</evidence>
<dbReference type="EMBL" id="AMQM01002918">
    <property type="status" value="NOT_ANNOTATED_CDS"/>
    <property type="molecule type" value="Genomic_DNA"/>
</dbReference>